<dbReference type="CDD" id="cd06557">
    <property type="entry name" value="KPHMT-like"/>
    <property type="match status" value="1"/>
</dbReference>
<dbReference type="Pfam" id="PF02548">
    <property type="entry name" value="Pantoate_transf"/>
    <property type="match status" value="1"/>
</dbReference>
<evidence type="ECO:0000256" key="8">
    <source>
        <dbReference type="PIRSR" id="PIRSR000388-1"/>
    </source>
</evidence>
<dbReference type="RefSeq" id="WP_096602931.1">
    <property type="nucleotide sequence ID" value="NZ_OBEN01000009.1"/>
</dbReference>
<evidence type="ECO:0000256" key="1">
    <source>
        <dbReference type="ARBA" id="ARBA00005033"/>
    </source>
</evidence>
<evidence type="ECO:0000256" key="2">
    <source>
        <dbReference type="ARBA" id="ARBA00008676"/>
    </source>
</evidence>
<keyword evidence="11" id="KW-0489">Methyltransferase</keyword>
<accession>A0A285P7N4</accession>
<dbReference type="InterPro" id="IPR003700">
    <property type="entry name" value="Pantoate_hydroxy_MeTrfase"/>
</dbReference>
<comment type="catalytic activity">
    <reaction evidence="7">
        <text>(6R)-5,10-methylene-5,6,7,8-tetrahydrofolate + 3-methyl-2-oxobutanoate + H2O = 2-dehydropantoate + (6S)-5,6,7,8-tetrahydrofolate</text>
        <dbReference type="Rhea" id="RHEA:11824"/>
        <dbReference type="ChEBI" id="CHEBI:11561"/>
        <dbReference type="ChEBI" id="CHEBI:11851"/>
        <dbReference type="ChEBI" id="CHEBI:15377"/>
        <dbReference type="ChEBI" id="CHEBI:15636"/>
        <dbReference type="ChEBI" id="CHEBI:57453"/>
        <dbReference type="EC" id="2.1.2.11"/>
    </reaction>
</comment>
<comment type="pathway">
    <text evidence="1 7">Cofactor biosynthesis; (R)-pantothenate biosynthesis; (R)-pantoate from 3-methyl-2-oxobutanoate: step 1/2.</text>
</comment>
<name>A0A285P7N4_9AQUI</name>
<dbReference type="EMBL" id="OBEN01000009">
    <property type="protein sequence ID" value="SNZ15891.1"/>
    <property type="molecule type" value="Genomic_DNA"/>
</dbReference>
<evidence type="ECO:0000256" key="3">
    <source>
        <dbReference type="ARBA" id="ARBA00011424"/>
    </source>
</evidence>
<feature type="binding site" evidence="7 9">
    <location>
        <position position="85"/>
    </location>
    <ligand>
        <name>3-methyl-2-oxobutanoate</name>
        <dbReference type="ChEBI" id="CHEBI:11851"/>
    </ligand>
</feature>
<dbReference type="PIRSF" id="PIRSF000388">
    <property type="entry name" value="Pantoate_hydroxy_MeTrfase"/>
    <property type="match status" value="1"/>
</dbReference>
<proteinExistence type="inferred from homology"/>
<dbReference type="HAMAP" id="MF_00156">
    <property type="entry name" value="PanB"/>
    <property type="match status" value="1"/>
</dbReference>
<comment type="subcellular location">
    <subcellularLocation>
        <location evidence="7">Cytoplasm</location>
    </subcellularLocation>
</comment>
<dbReference type="NCBIfam" id="NF001452">
    <property type="entry name" value="PRK00311.1"/>
    <property type="match status" value="1"/>
</dbReference>
<organism evidence="11 12">
    <name type="scientific">Hydrogenobacter hydrogenophilus</name>
    <dbReference type="NCBI Taxonomy" id="35835"/>
    <lineage>
        <taxon>Bacteria</taxon>
        <taxon>Pseudomonadati</taxon>
        <taxon>Aquificota</taxon>
        <taxon>Aquificia</taxon>
        <taxon>Aquificales</taxon>
        <taxon>Aquificaceae</taxon>
        <taxon>Hydrogenobacter</taxon>
    </lineage>
</organism>
<dbReference type="PANTHER" id="PTHR20881:SF0">
    <property type="entry name" value="3-METHYL-2-OXOBUTANOATE HYDROXYMETHYLTRANSFERASE"/>
    <property type="match status" value="1"/>
</dbReference>
<dbReference type="FunFam" id="3.20.20.60:FF:000003">
    <property type="entry name" value="3-methyl-2-oxobutanoate hydroxymethyltransferase"/>
    <property type="match status" value="1"/>
</dbReference>
<dbReference type="GO" id="GO:0008168">
    <property type="term" value="F:methyltransferase activity"/>
    <property type="evidence" value="ECO:0007669"/>
    <property type="project" value="UniProtKB-KW"/>
</dbReference>
<keyword evidence="7" id="KW-0963">Cytoplasm</keyword>
<dbReference type="GO" id="GO:0005737">
    <property type="term" value="C:cytoplasm"/>
    <property type="evidence" value="ECO:0007669"/>
    <property type="project" value="UniProtKB-SubCell"/>
</dbReference>
<reference evidence="12" key="1">
    <citation type="submission" date="2017-09" db="EMBL/GenBank/DDBJ databases">
        <authorList>
            <person name="Varghese N."/>
            <person name="Submissions S."/>
        </authorList>
    </citation>
    <scope>NUCLEOTIDE SEQUENCE [LARGE SCALE GENOMIC DNA]</scope>
    <source>
        <strain evidence="12">DSM 2913</strain>
    </source>
</reference>
<dbReference type="GO" id="GO:0015940">
    <property type="term" value="P:pantothenate biosynthetic process"/>
    <property type="evidence" value="ECO:0007669"/>
    <property type="project" value="UniProtKB-UniRule"/>
</dbReference>
<keyword evidence="12" id="KW-1185">Reference proteome</keyword>
<dbReference type="OrthoDB" id="9781789at2"/>
<feature type="binding site" evidence="7 10">
    <location>
        <position position="85"/>
    </location>
    <ligand>
        <name>Mg(2+)</name>
        <dbReference type="ChEBI" id="CHEBI:18420"/>
    </ligand>
</feature>
<dbReference type="Gene3D" id="3.20.20.60">
    <property type="entry name" value="Phosphoenolpyruvate-binding domains"/>
    <property type="match status" value="1"/>
</dbReference>
<keyword evidence="4 7" id="KW-0566">Pantothenate biosynthesis</keyword>
<feature type="binding site" evidence="7 10">
    <location>
        <position position="46"/>
    </location>
    <ligand>
        <name>Mg(2+)</name>
        <dbReference type="ChEBI" id="CHEBI:18420"/>
    </ligand>
</feature>
<keyword evidence="7 10" id="KW-0460">Magnesium</keyword>
<evidence type="ECO:0000313" key="11">
    <source>
        <dbReference type="EMBL" id="SNZ15891.1"/>
    </source>
</evidence>
<dbReference type="GO" id="GO:0032259">
    <property type="term" value="P:methylation"/>
    <property type="evidence" value="ECO:0007669"/>
    <property type="project" value="UniProtKB-KW"/>
</dbReference>
<dbReference type="NCBIfam" id="TIGR00222">
    <property type="entry name" value="panB"/>
    <property type="match status" value="1"/>
</dbReference>
<gene>
    <name evidence="7" type="primary">panB</name>
    <name evidence="11" type="ORF">SAMN06265353_1483</name>
</gene>
<evidence type="ECO:0000313" key="12">
    <source>
        <dbReference type="Proteomes" id="UP000218627"/>
    </source>
</evidence>
<dbReference type="InterPro" id="IPR040442">
    <property type="entry name" value="Pyrv_kinase-like_dom_sf"/>
</dbReference>
<comment type="cofactor">
    <cofactor evidence="7 10">
        <name>Mg(2+)</name>
        <dbReference type="ChEBI" id="CHEBI:18420"/>
    </cofactor>
    <text evidence="7 10">Binds 1 Mg(2+) ion per subunit.</text>
</comment>
<feature type="binding site" evidence="7 9">
    <location>
        <position position="115"/>
    </location>
    <ligand>
        <name>3-methyl-2-oxobutanoate</name>
        <dbReference type="ChEBI" id="CHEBI:11851"/>
    </ligand>
</feature>
<keyword evidence="7 10" id="KW-0479">Metal-binding</keyword>
<evidence type="ECO:0000256" key="5">
    <source>
        <dbReference type="ARBA" id="ARBA00022679"/>
    </source>
</evidence>
<evidence type="ECO:0000256" key="9">
    <source>
        <dbReference type="PIRSR" id="PIRSR000388-2"/>
    </source>
</evidence>
<dbReference type="GO" id="GO:0000287">
    <property type="term" value="F:magnesium ion binding"/>
    <property type="evidence" value="ECO:0007669"/>
    <property type="project" value="TreeGrafter"/>
</dbReference>
<dbReference type="EC" id="2.1.2.11" evidence="7"/>
<comment type="subunit">
    <text evidence="3 7">Homodecamer; pentamer of dimers.</text>
</comment>
<feature type="binding site" evidence="7 9">
    <location>
        <begin position="46"/>
        <end position="47"/>
    </location>
    <ligand>
        <name>3-methyl-2-oxobutanoate</name>
        <dbReference type="ChEBI" id="CHEBI:11851"/>
    </ligand>
</feature>
<feature type="active site" description="Proton acceptor" evidence="7 8">
    <location>
        <position position="184"/>
    </location>
</feature>
<dbReference type="SUPFAM" id="SSF51621">
    <property type="entry name" value="Phosphoenolpyruvate/pyruvate domain"/>
    <property type="match status" value="1"/>
</dbReference>
<evidence type="ECO:0000256" key="6">
    <source>
        <dbReference type="ARBA" id="ARBA00056497"/>
    </source>
</evidence>
<dbReference type="Proteomes" id="UP000218627">
    <property type="component" value="Unassembled WGS sequence"/>
</dbReference>
<dbReference type="InterPro" id="IPR015813">
    <property type="entry name" value="Pyrv/PenolPyrv_kinase-like_dom"/>
</dbReference>
<sequence length="267" mass="29654">MHEQITIRTLFKKKQEGKKITMVSTYDYISAKLCDQVGIDCVLVGDSLGMVFQGLESTLYVSLDEMIYHTKAVKRGIKRAFLIVDMPFMSYQVSKEDAIRNCGRVMKETGANAVKLEGGEDIAELIHRLVSIGIPVVGHLGFTPQSVHALGGYRVVGKKEDEAQKLKRDFKALEEAGAFMIVLESVPSHLAQELTRDSKSITIGIGAGPHCDGQVLVFHDLVGLVEDIKPKFVKRYAQGAEVFRQALQKYKEEVEKGIFPSEEESYG</sequence>
<dbReference type="UniPathway" id="UPA00028">
    <property type="reaction ID" value="UER00003"/>
</dbReference>
<evidence type="ECO:0000256" key="10">
    <source>
        <dbReference type="PIRSR" id="PIRSR000388-3"/>
    </source>
</evidence>
<feature type="binding site" evidence="7 10">
    <location>
        <position position="117"/>
    </location>
    <ligand>
        <name>Mg(2+)</name>
        <dbReference type="ChEBI" id="CHEBI:18420"/>
    </ligand>
</feature>
<evidence type="ECO:0000256" key="7">
    <source>
        <dbReference type="HAMAP-Rule" id="MF_00156"/>
    </source>
</evidence>
<comment type="function">
    <text evidence="6 7">Catalyzes the reversible reaction in which hydroxymethyl group from 5,10-methylenetetrahydrofolate is transferred onto alpha-ketoisovalerate to form ketopantoate.</text>
</comment>
<dbReference type="GO" id="GO:0003864">
    <property type="term" value="F:3-methyl-2-oxobutanoate hydroxymethyltransferase activity"/>
    <property type="evidence" value="ECO:0007669"/>
    <property type="project" value="UniProtKB-UniRule"/>
</dbReference>
<evidence type="ECO:0000256" key="4">
    <source>
        <dbReference type="ARBA" id="ARBA00022655"/>
    </source>
</evidence>
<comment type="similarity">
    <text evidence="2 7">Belongs to the PanB family.</text>
</comment>
<keyword evidence="5 7" id="KW-0808">Transferase</keyword>
<protein>
    <recommendedName>
        <fullName evidence="7">3-methyl-2-oxobutanoate hydroxymethyltransferase</fullName>
        <ecNumber evidence="7">2.1.2.11</ecNumber>
    </recommendedName>
    <alternativeName>
        <fullName evidence="7">Ketopantoate hydroxymethyltransferase</fullName>
        <shortName evidence="7">KPHMT</shortName>
    </alternativeName>
</protein>
<dbReference type="AlphaFoldDB" id="A0A285P7N4"/>
<dbReference type="PANTHER" id="PTHR20881">
    <property type="entry name" value="3-METHYL-2-OXOBUTANOATE HYDROXYMETHYLTRANSFERASE"/>
    <property type="match status" value="1"/>
</dbReference>